<sequence length="974" mass="110296">MFQPQLVSFSGRDQPRGLDLKGAAVFTDKNDFAGVSIAATNLAEDLGRVSSKDRSPMIECNSSITTSKFKTAIIVGTITGSDAIKALISAEQINVDKIRGKWESWSTCLVDNPVCVDGCDRALVIAGSDKRGAVYGIYTLSEQIGVSPWHWFADIPPKRHEEIYALPIEYSSREPSVKFRGIFINDEAPALTGWVLEKFGKYGKGFHEKVFELLLRLKANFMWPAMWPGYPNPGSSFFVDDADNQRLADEYGIVISTSHHEPMQRATNEWFEDNPEGSWSWLDNKDKMTEFFQEGIKRAQGCESYFTMGMRGEYDKAMKTDDPASVVQDVLNTQRRLIKDIHGHEDAVPQLLALYKEVQEYWDAERLEVPDDVTLLFADDNFSSIRRLPTVDEASRKGGAGIYYHFEYVGTPRSYKWINANSLGKVWHQLQEAHRRNARQIWVFNVGDIKPMEVPLSFAMQLAWDIDSISANSIPTYLDDLAQRSFGDTLAGDVASAWYGYDRLMAIRRHEHIEADNFSLLHYEEADTIVARWDKLLGVVQSVFDMSVPEDYKPAFFELVLHPIKASAIYTSLRVNLARNQLWAEQRRNSANKAARKVLDLFDADFRLSEEYHSLLDGKWTHIMRQTHYGYKETWHAPSRDMISGLCFVQGRQDSNPLVGQLGVAVEGHAGVRPGRCNEESDRTHPSRRDLVPGVTLGRLTPHGPDRRWFEIYTRGSKSLNWKCQAPYEWVRPSQTSGRLVPGQDDQRIYITIEWDKIPAGFDEEILIDIRSTGGNYGPYGDDFEQVHISIANHSNDCTQGYVEADGYISIPATNSRTLDGYQILPHLGRTDAGAVTADSKTEDMLFLTYDAYVFGNVVEPVLELHFNMTLDLDPSNPMTYEFEVDGAAEKHRLVTSAERKGELPPGWYHAVQDCVWKRRHALKPMNRGLHEIRLHFKHSNMILENVILDLGGLKPSYLGPPSSKLIPASLVAR</sequence>
<dbReference type="Proteomes" id="UP000758603">
    <property type="component" value="Unassembled WGS sequence"/>
</dbReference>
<organism evidence="3 4">
    <name type="scientific">Truncatella angustata</name>
    <dbReference type="NCBI Taxonomy" id="152316"/>
    <lineage>
        <taxon>Eukaryota</taxon>
        <taxon>Fungi</taxon>
        <taxon>Dikarya</taxon>
        <taxon>Ascomycota</taxon>
        <taxon>Pezizomycotina</taxon>
        <taxon>Sordariomycetes</taxon>
        <taxon>Xylariomycetidae</taxon>
        <taxon>Amphisphaeriales</taxon>
        <taxon>Sporocadaceae</taxon>
        <taxon>Truncatella</taxon>
    </lineage>
</organism>
<dbReference type="InterPro" id="IPR029018">
    <property type="entry name" value="Hex-like_dom2"/>
</dbReference>
<comment type="caution">
    <text evidence="3">The sequence shown here is derived from an EMBL/GenBank/DDBJ whole genome shotgun (WGS) entry which is preliminary data.</text>
</comment>
<gene>
    <name evidence="3" type="ORF">BKA67DRAFT_517523</name>
</gene>
<dbReference type="Pfam" id="PF17829">
    <property type="entry name" value="GH115_C"/>
    <property type="match status" value="1"/>
</dbReference>
<name>A0A9P8UKL1_9PEZI</name>
<dbReference type="Pfam" id="PF15979">
    <property type="entry name" value="Glyco_hydro_115"/>
    <property type="match status" value="1"/>
</dbReference>
<dbReference type="InterPro" id="IPR031924">
    <property type="entry name" value="GH115"/>
</dbReference>
<dbReference type="GeneID" id="70126810"/>
<dbReference type="Gene3D" id="2.60.120.1620">
    <property type="match status" value="1"/>
</dbReference>
<dbReference type="InterPro" id="IPR042301">
    <property type="entry name" value="GH115_sf"/>
</dbReference>
<evidence type="ECO:0000259" key="2">
    <source>
        <dbReference type="Pfam" id="PF17829"/>
    </source>
</evidence>
<evidence type="ECO:0000256" key="1">
    <source>
        <dbReference type="ARBA" id="ARBA00022801"/>
    </source>
</evidence>
<reference evidence="3" key="1">
    <citation type="journal article" date="2021" name="Nat. Commun.">
        <title>Genetic determinants of endophytism in the Arabidopsis root mycobiome.</title>
        <authorList>
            <person name="Mesny F."/>
            <person name="Miyauchi S."/>
            <person name="Thiergart T."/>
            <person name="Pickel B."/>
            <person name="Atanasova L."/>
            <person name="Karlsson M."/>
            <person name="Huettel B."/>
            <person name="Barry K.W."/>
            <person name="Haridas S."/>
            <person name="Chen C."/>
            <person name="Bauer D."/>
            <person name="Andreopoulos W."/>
            <person name="Pangilinan J."/>
            <person name="LaButti K."/>
            <person name="Riley R."/>
            <person name="Lipzen A."/>
            <person name="Clum A."/>
            <person name="Drula E."/>
            <person name="Henrissat B."/>
            <person name="Kohler A."/>
            <person name="Grigoriev I.V."/>
            <person name="Martin F.M."/>
            <person name="Hacquard S."/>
        </authorList>
    </citation>
    <scope>NUCLEOTIDE SEQUENCE</scope>
    <source>
        <strain evidence="3">MPI-SDFR-AT-0073</strain>
    </source>
</reference>
<evidence type="ECO:0000313" key="3">
    <source>
        <dbReference type="EMBL" id="KAH6653806.1"/>
    </source>
</evidence>
<keyword evidence="4" id="KW-1185">Reference proteome</keyword>
<dbReference type="OrthoDB" id="4849794at2759"/>
<dbReference type="PANTHER" id="PTHR37842">
    <property type="match status" value="1"/>
</dbReference>
<dbReference type="EMBL" id="JAGPXC010000004">
    <property type="protein sequence ID" value="KAH6653806.1"/>
    <property type="molecule type" value="Genomic_DNA"/>
</dbReference>
<dbReference type="AlphaFoldDB" id="A0A9P8UKL1"/>
<keyword evidence="1" id="KW-0378">Hydrolase</keyword>
<evidence type="ECO:0000313" key="4">
    <source>
        <dbReference type="Proteomes" id="UP000758603"/>
    </source>
</evidence>
<dbReference type="Gene3D" id="3.20.20.520">
    <property type="entry name" value="Glycosyl hydrolase family 115"/>
    <property type="match status" value="1"/>
</dbReference>
<dbReference type="Gene3D" id="1.20.58.2150">
    <property type="match status" value="1"/>
</dbReference>
<dbReference type="Gene3D" id="3.30.379.10">
    <property type="entry name" value="Chitobiase/beta-hexosaminidase domain 2-like"/>
    <property type="match status" value="1"/>
</dbReference>
<proteinExistence type="predicted"/>
<protein>
    <recommendedName>
        <fullName evidence="2">Gylcosyl hydrolase 115 C-terminal domain-containing protein</fullName>
    </recommendedName>
</protein>
<dbReference type="GO" id="GO:0016787">
    <property type="term" value="F:hydrolase activity"/>
    <property type="evidence" value="ECO:0007669"/>
    <property type="project" value="UniProtKB-KW"/>
</dbReference>
<dbReference type="RefSeq" id="XP_045958076.1">
    <property type="nucleotide sequence ID" value="XM_046097918.1"/>
</dbReference>
<dbReference type="InterPro" id="IPR041437">
    <property type="entry name" value="GH115_C"/>
</dbReference>
<accession>A0A9P8UKL1</accession>
<feature type="domain" description="Gylcosyl hydrolase 115 C-terminal" evidence="2">
    <location>
        <begin position="801"/>
        <end position="962"/>
    </location>
</feature>
<dbReference type="PANTHER" id="PTHR37842:SF2">
    <property type="entry name" value="GYLCOSYL HYDROLASE 115 C-TERMINAL DOMAIN-CONTAINING PROTEIN"/>
    <property type="match status" value="1"/>
</dbReference>